<name>A0A2H3CRF2_ARMGA</name>
<evidence type="ECO:0000313" key="3">
    <source>
        <dbReference type="Proteomes" id="UP000217790"/>
    </source>
</evidence>
<accession>A0A2H3CRF2</accession>
<dbReference type="Pfam" id="PF11976">
    <property type="entry name" value="Rad60-SLD"/>
    <property type="match status" value="1"/>
</dbReference>
<evidence type="ECO:0000259" key="1">
    <source>
        <dbReference type="Pfam" id="PF11976"/>
    </source>
</evidence>
<dbReference type="EMBL" id="KZ293737">
    <property type="protein sequence ID" value="PBK80998.1"/>
    <property type="molecule type" value="Genomic_DNA"/>
</dbReference>
<dbReference type="InterPro" id="IPR029071">
    <property type="entry name" value="Ubiquitin-like_domsf"/>
</dbReference>
<gene>
    <name evidence="2" type="ORF">ARMGADRAFT_1039683</name>
</gene>
<dbReference type="Proteomes" id="UP000217790">
    <property type="component" value="Unassembled WGS sequence"/>
</dbReference>
<proteinExistence type="predicted"/>
<feature type="domain" description="Rad60/SUMO-like" evidence="1">
    <location>
        <begin position="23"/>
        <end position="87"/>
    </location>
</feature>
<dbReference type="InParanoid" id="A0A2H3CRF2"/>
<evidence type="ECO:0000313" key="2">
    <source>
        <dbReference type="EMBL" id="PBK80998.1"/>
    </source>
</evidence>
<organism evidence="2 3">
    <name type="scientific">Armillaria gallica</name>
    <name type="common">Bulbous honey fungus</name>
    <name type="synonym">Armillaria bulbosa</name>
    <dbReference type="NCBI Taxonomy" id="47427"/>
    <lineage>
        <taxon>Eukaryota</taxon>
        <taxon>Fungi</taxon>
        <taxon>Dikarya</taxon>
        <taxon>Basidiomycota</taxon>
        <taxon>Agaricomycotina</taxon>
        <taxon>Agaricomycetes</taxon>
        <taxon>Agaricomycetidae</taxon>
        <taxon>Agaricales</taxon>
        <taxon>Marasmiineae</taxon>
        <taxon>Physalacriaceae</taxon>
        <taxon>Armillaria</taxon>
    </lineage>
</organism>
<reference evidence="3" key="1">
    <citation type="journal article" date="2017" name="Nat. Ecol. Evol.">
        <title>Genome expansion and lineage-specific genetic innovations in the forest pathogenic fungi Armillaria.</title>
        <authorList>
            <person name="Sipos G."/>
            <person name="Prasanna A.N."/>
            <person name="Walter M.C."/>
            <person name="O'Connor E."/>
            <person name="Balint B."/>
            <person name="Krizsan K."/>
            <person name="Kiss B."/>
            <person name="Hess J."/>
            <person name="Varga T."/>
            <person name="Slot J."/>
            <person name="Riley R."/>
            <person name="Boka B."/>
            <person name="Rigling D."/>
            <person name="Barry K."/>
            <person name="Lee J."/>
            <person name="Mihaltcheva S."/>
            <person name="LaButti K."/>
            <person name="Lipzen A."/>
            <person name="Waldron R."/>
            <person name="Moloney N.M."/>
            <person name="Sperisen C."/>
            <person name="Kredics L."/>
            <person name="Vagvoelgyi C."/>
            <person name="Patrignani A."/>
            <person name="Fitzpatrick D."/>
            <person name="Nagy I."/>
            <person name="Doyle S."/>
            <person name="Anderson J.B."/>
            <person name="Grigoriev I.V."/>
            <person name="Gueldener U."/>
            <person name="Muensterkoetter M."/>
            <person name="Nagy L.G."/>
        </authorList>
    </citation>
    <scope>NUCLEOTIDE SEQUENCE [LARGE SCALE GENOMIC DNA]</scope>
    <source>
        <strain evidence="3">Ar21-2</strain>
    </source>
</reference>
<dbReference type="OrthoDB" id="10546634at2759"/>
<keyword evidence="3" id="KW-1185">Reference proteome</keyword>
<dbReference type="Gene3D" id="3.10.20.90">
    <property type="entry name" value="Phosphatidylinositol 3-kinase Catalytic Subunit, Chain A, domain 1"/>
    <property type="match status" value="1"/>
</dbReference>
<dbReference type="InterPro" id="IPR022617">
    <property type="entry name" value="Rad60/SUMO-like_dom"/>
</dbReference>
<dbReference type="SUPFAM" id="SSF54236">
    <property type="entry name" value="Ubiquitin-like"/>
    <property type="match status" value="1"/>
</dbReference>
<protein>
    <recommendedName>
        <fullName evidence="1">Rad60/SUMO-like domain-containing protein</fullName>
    </recommendedName>
</protein>
<dbReference type="CDD" id="cd01763">
    <property type="entry name" value="Ubl_SUMO_like"/>
    <property type="match status" value="1"/>
</dbReference>
<sequence length="517" mass="59055">MARKRKRAMKSSADEIRLPRGVTLTLVAQNGYRKRYRIKTTTSLGRVLAWFAESSGMDSKLVTLVYKGDTVDVSRTPEFYEMEDEEIAQSWRASKKTVFRQERHGDLSRTVRWWLMGILKDADTNVMGNSETEWHYLSWQSCSDLPQELIDKILGMAFISSVVARACSLVCHSFLPITRRFLFERLVLDGRTDVDSFLDVLRSNPSIYPCIRMVMVWAWGRNTATKQYHSVLSEVLNNIRACALKGELALEVVDCDIDGMEICDVPSMLTGFTRVVFKESSYQDDSVVKLLITATSTVDSRALPVHPIQNFIYSTEDSSSKLLNSRLFRTYLTPANTSCLTLDLTITQYFSDSDSTFQTTGCADWLSIFRECLSPMWGSYRAIIDRARFPGLQFLRLRFLWREPIEEEDLEWFFCKLSIKFEIDRPVMDIETYLGRESVRTQGVSYVAPSWRDTTGGASVDSGSAPVVLTLVAVAVTSEWFNRLSLGDYNEQFHVKHYYVASSSRDFFVAKLEGILV</sequence>
<dbReference type="AlphaFoldDB" id="A0A2H3CRF2"/>